<dbReference type="CDD" id="cd10147">
    <property type="entry name" value="Wzt_C-like"/>
    <property type="match status" value="1"/>
</dbReference>
<evidence type="ECO:0000259" key="1">
    <source>
        <dbReference type="Pfam" id="PF14524"/>
    </source>
</evidence>
<evidence type="ECO:0000313" key="2">
    <source>
        <dbReference type="EMBL" id="SFZ97906.1"/>
    </source>
</evidence>
<organism evidence="2">
    <name type="scientific">hydrothermal vent metagenome</name>
    <dbReference type="NCBI Taxonomy" id="652676"/>
    <lineage>
        <taxon>unclassified sequences</taxon>
        <taxon>metagenomes</taxon>
        <taxon>ecological metagenomes</taxon>
    </lineage>
</organism>
<protein>
    <submittedName>
        <fullName evidence="2">ABC transporter</fullName>
    </submittedName>
</protein>
<dbReference type="Pfam" id="PF14524">
    <property type="entry name" value="Wzt_C"/>
    <property type="match status" value="1"/>
</dbReference>
<feature type="domain" description="Wzt C-terminal" evidence="1">
    <location>
        <begin position="32"/>
        <end position="167"/>
    </location>
</feature>
<dbReference type="AlphaFoldDB" id="A0A1W1ED16"/>
<gene>
    <name evidence="2" type="ORF">MNB_SV-5-1503</name>
</gene>
<dbReference type="EMBL" id="FPKX01000028">
    <property type="protein sequence ID" value="SFZ97906.1"/>
    <property type="molecule type" value="Genomic_DNA"/>
</dbReference>
<dbReference type="Gene3D" id="2.70.50.60">
    <property type="entry name" value="abc- transporter (atp binding component) like domain"/>
    <property type="match status" value="1"/>
</dbReference>
<sequence length="179" mass="20325">MLTEQKDILPTSQNKEKAYLIPNFLPASKVIYDDSKVEIMDICIKTLNGDIVNALIHGEKYFYCYTLKFHAECQEIAFGMSIKTEKGFQITTTGSKHYDTVINQTSIGDTYTIQWEFICLLTAGVYYANAGTTHQVKNKRQILNRVIDSLAFKVLPLSTKIHGVVSLQQSPSYHLIHKE</sequence>
<proteinExistence type="predicted"/>
<reference evidence="2" key="1">
    <citation type="submission" date="2016-10" db="EMBL/GenBank/DDBJ databases">
        <authorList>
            <person name="de Groot N.N."/>
        </authorList>
    </citation>
    <scope>NUCLEOTIDE SEQUENCE</scope>
</reference>
<dbReference type="InterPro" id="IPR029439">
    <property type="entry name" value="Wzt_C"/>
</dbReference>
<name>A0A1W1ED16_9ZZZZ</name>
<accession>A0A1W1ED16</accession>